<evidence type="ECO:0000256" key="4">
    <source>
        <dbReference type="ARBA" id="ARBA00023002"/>
    </source>
</evidence>
<dbReference type="InterPro" id="IPR008259">
    <property type="entry name" value="FMN_hydac_DH_AS"/>
</dbReference>
<feature type="binding site" evidence="7">
    <location>
        <begin position="378"/>
        <end position="379"/>
    </location>
    <ligand>
        <name>FMN</name>
        <dbReference type="ChEBI" id="CHEBI:58210"/>
    </ligand>
</feature>
<dbReference type="Gene3D" id="3.20.20.70">
    <property type="entry name" value="Aldolase class I"/>
    <property type="match status" value="1"/>
</dbReference>
<evidence type="ECO:0000256" key="5">
    <source>
        <dbReference type="ARBA" id="ARBA00024042"/>
    </source>
</evidence>
<evidence type="ECO:0000313" key="10">
    <source>
        <dbReference type="Proteomes" id="UP000021053"/>
    </source>
</evidence>
<evidence type="ECO:0000256" key="6">
    <source>
        <dbReference type="PIRSR" id="PIRSR000138-1"/>
    </source>
</evidence>
<feature type="binding site" evidence="7">
    <location>
        <position position="76"/>
    </location>
    <ligand>
        <name>glyoxylate</name>
        <dbReference type="ChEBI" id="CHEBI:36655"/>
    </ligand>
</feature>
<proteinExistence type="inferred from homology"/>
<dbReference type="PANTHER" id="PTHR10578:SF107">
    <property type="entry name" value="2-HYDROXYACID OXIDASE 1"/>
    <property type="match status" value="1"/>
</dbReference>
<feature type="binding site" evidence="7">
    <location>
        <position position="327"/>
    </location>
    <ligand>
        <name>glyoxylate</name>
        <dbReference type="ChEBI" id="CHEBI:36655"/>
    </ligand>
</feature>
<dbReference type="InterPro" id="IPR037396">
    <property type="entry name" value="FMN_HAD"/>
</dbReference>
<evidence type="ECO:0000256" key="2">
    <source>
        <dbReference type="ARBA" id="ARBA00022630"/>
    </source>
</evidence>
<feature type="binding site" evidence="7">
    <location>
        <position position="300"/>
    </location>
    <ligand>
        <name>FMN</name>
        <dbReference type="ChEBI" id="CHEBI:58210"/>
    </ligand>
</feature>
<keyword evidence="4" id="KW-0560">Oxidoreductase</keyword>
<feature type="binding site" evidence="7">
    <location>
        <position position="208"/>
    </location>
    <ligand>
        <name>FMN</name>
        <dbReference type="ChEBI" id="CHEBI:58210"/>
    </ligand>
</feature>
<comment type="caution">
    <text evidence="9">The sequence shown here is derived from an EMBL/GenBank/DDBJ whole genome shotgun (WGS) entry which is preliminary data.</text>
</comment>
<evidence type="ECO:0000256" key="1">
    <source>
        <dbReference type="ARBA" id="ARBA00001917"/>
    </source>
</evidence>
<dbReference type="Pfam" id="PF01070">
    <property type="entry name" value="FMN_dh"/>
    <property type="match status" value="1"/>
</dbReference>
<dbReference type="InterPro" id="IPR012133">
    <property type="entry name" value="Alpha-hydoxy_acid_DH_FMN"/>
</dbReference>
<dbReference type="FunFam" id="3.20.20.70:FF:000029">
    <property type="entry name" value="L-lactate dehydrogenase"/>
    <property type="match status" value="1"/>
</dbReference>
<dbReference type="PANTHER" id="PTHR10578">
    <property type="entry name" value="S -2-HYDROXY-ACID OXIDASE-RELATED"/>
    <property type="match status" value="1"/>
</dbReference>
<evidence type="ECO:0000313" key="9">
    <source>
        <dbReference type="EMBL" id="EXG82285.1"/>
    </source>
</evidence>
<feature type="binding site" evidence="7">
    <location>
        <position position="180"/>
    </location>
    <ligand>
        <name>FMN</name>
        <dbReference type="ChEBI" id="CHEBI:58210"/>
    </ligand>
</feature>
<dbReference type="PROSITE" id="PS51349">
    <property type="entry name" value="FMN_HYDROXY_ACID_DH_2"/>
    <property type="match status" value="1"/>
</dbReference>
<reference evidence="9 10" key="1">
    <citation type="submission" date="2013-07" db="EMBL/GenBank/DDBJ databases">
        <authorList>
            <consortium name="DOE Joint Genome Institute"/>
            <person name="Eisen J."/>
            <person name="Huntemann M."/>
            <person name="Han J."/>
            <person name="Chen A."/>
            <person name="Kyrpides N."/>
            <person name="Mavromatis K."/>
            <person name="Markowitz V."/>
            <person name="Palaniappan K."/>
            <person name="Ivanova N."/>
            <person name="Schaumberg A."/>
            <person name="Pati A."/>
            <person name="Liolios K."/>
            <person name="Nordberg H.P."/>
            <person name="Cantor M.N."/>
            <person name="Hua S.X."/>
            <person name="Woyke T."/>
        </authorList>
    </citation>
    <scope>NUCLEOTIDE SEQUENCE [LARGE SCALE GENOMIC DNA]</scope>
    <source>
        <strain evidence="9 10">DSM 44712</strain>
    </source>
</reference>
<dbReference type="GO" id="GO:0016614">
    <property type="term" value="F:oxidoreductase activity, acting on CH-OH group of donors"/>
    <property type="evidence" value="ECO:0007669"/>
    <property type="project" value="UniProtKB-ARBA"/>
</dbReference>
<comment type="similarity">
    <text evidence="5">Belongs to the FMN-dependent alpha-hydroxy acid dehydrogenase family.</text>
</comment>
<evidence type="ECO:0000256" key="7">
    <source>
        <dbReference type="PIRSR" id="PIRSR000138-2"/>
    </source>
</evidence>
<gene>
    <name evidence="9" type="ORF">CryarDRAFT_3450</name>
</gene>
<name>A0A010YQ38_9ACTN</name>
<keyword evidence="10" id="KW-1185">Reference proteome</keyword>
<accession>A0A010YQ38</accession>
<feature type="binding site" evidence="7">
    <location>
        <position position="158"/>
    </location>
    <ligand>
        <name>FMN</name>
        <dbReference type="ChEBI" id="CHEBI:58210"/>
    </ligand>
</feature>
<dbReference type="HOGENOM" id="CLU_020639_0_0_11"/>
<evidence type="ECO:0000256" key="3">
    <source>
        <dbReference type="ARBA" id="ARBA00022643"/>
    </source>
</evidence>
<feature type="binding site" evidence="7">
    <location>
        <position position="217"/>
    </location>
    <ligand>
        <name>glyoxylate</name>
        <dbReference type="ChEBI" id="CHEBI:36655"/>
    </ligand>
</feature>
<dbReference type="PROSITE" id="PS00557">
    <property type="entry name" value="FMN_HYDROXY_ACID_DH_1"/>
    <property type="match status" value="1"/>
</dbReference>
<organism evidence="9 10">
    <name type="scientific">Cryptosporangium arvum DSM 44712</name>
    <dbReference type="NCBI Taxonomy" id="927661"/>
    <lineage>
        <taxon>Bacteria</taxon>
        <taxon>Bacillati</taxon>
        <taxon>Actinomycetota</taxon>
        <taxon>Actinomycetes</taxon>
        <taxon>Cryptosporangiales</taxon>
        <taxon>Cryptosporangiaceae</taxon>
        <taxon>Cryptosporangium</taxon>
    </lineage>
</organism>
<dbReference type="SMART" id="SM01240">
    <property type="entry name" value="IMPDH"/>
    <property type="match status" value="1"/>
</dbReference>
<feature type="domain" description="FMN hydroxy acid dehydrogenase" evidence="8">
    <location>
        <begin position="50"/>
        <end position="429"/>
    </location>
</feature>
<sequence length="439" mass="47653">MSNQDDVGPLFRPAPPAVLAPIATVRQIPSWSELREVVQFRRPRLGRTRRRLERSHSIRDLREAARRTTPRAVFDYVDGAAEEEITAARNVAAYRRITFRPDALRSVASPDSSIILLGQRIAMPLMFAPTGYTRMMHHHGEAAVASVAQHVGVPYALSTMGSTSIEDVRAAAPGGDLWFQLYLTANRRLNEELLARAEAAGYSTVLLTVDTTVSGMRLRDVLNGLTIPPTLTARTALNMSRFPTWWFNKLTTGGMTFASLDGIPGKPTPGEVANMLFDPGLNLESLTWLRRRWRGNLLVKGVTTPASAREILEHGADGVVVSNHGGRQLDRSAATLDVLPAIRAAVGLEATVLIDGGVLHGQDIVAARALGADAVMIGRAYLYGLMAGGQGGVLRAFEILAEGYQRSMQLLGVRRSEDLSDRHVAFASHAAGDYPHVSV</sequence>
<dbReference type="GO" id="GO:0010181">
    <property type="term" value="F:FMN binding"/>
    <property type="evidence" value="ECO:0007669"/>
    <property type="project" value="InterPro"/>
</dbReference>
<dbReference type="SUPFAM" id="SSF51395">
    <property type="entry name" value="FMN-linked oxidoreductases"/>
    <property type="match status" value="1"/>
</dbReference>
<dbReference type="PATRIC" id="fig|927661.3.peg.3410"/>
<dbReference type="Proteomes" id="UP000021053">
    <property type="component" value="Unassembled WGS sequence"/>
</dbReference>
<feature type="binding site" evidence="7">
    <location>
        <position position="322"/>
    </location>
    <ligand>
        <name>FMN</name>
        <dbReference type="ChEBI" id="CHEBI:58210"/>
    </ligand>
</feature>
<dbReference type="AlphaFoldDB" id="A0A010YQ38"/>
<dbReference type="InterPro" id="IPR000262">
    <property type="entry name" value="FMN-dep_DH"/>
</dbReference>
<keyword evidence="2 7" id="KW-0285">Flavoprotein</keyword>
<feature type="active site" description="Proton acceptor" evidence="6">
    <location>
        <position position="324"/>
    </location>
</feature>
<dbReference type="CDD" id="cd02809">
    <property type="entry name" value="alpha_hydroxyacid_oxid_FMN"/>
    <property type="match status" value="1"/>
</dbReference>
<feature type="binding site" evidence="7">
    <location>
        <begin position="129"/>
        <end position="131"/>
    </location>
    <ligand>
        <name>FMN</name>
        <dbReference type="ChEBI" id="CHEBI:58210"/>
    </ligand>
</feature>
<feature type="binding site" evidence="7">
    <location>
        <position position="182"/>
    </location>
    <ligand>
        <name>glyoxylate</name>
        <dbReference type="ChEBI" id="CHEBI:36655"/>
    </ligand>
</feature>
<keyword evidence="3 7" id="KW-0288">FMN</keyword>
<dbReference type="InterPro" id="IPR013785">
    <property type="entry name" value="Aldolase_TIM"/>
</dbReference>
<protein>
    <submittedName>
        <fullName evidence="9">Alpha-hydroxyacid dehydrogenase, FMN-dependent L-lactate dehydrogenase</fullName>
    </submittedName>
</protein>
<feature type="binding site" evidence="7">
    <location>
        <position position="324"/>
    </location>
    <ligand>
        <name>glyoxylate</name>
        <dbReference type="ChEBI" id="CHEBI:36655"/>
    </ligand>
</feature>
<comment type="cofactor">
    <cofactor evidence="1">
        <name>FMN</name>
        <dbReference type="ChEBI" id="CHEBI:58210"/>
    </cofactor>
</comment>
<dbReference type="PIRSF" id="PIRSF000138">
    <property type="entry name" value="Al-hdrx_acd_dh"/>
    <property type="match status" value="1"/>
</dbReference>
<evidence type="ECO:0000259" key="8">
    <source>
        <dbReference type="PROSITE" id="PS51349"/>
    </source>
</evidence>
<dbReference type="EMBL" id="JFBT01000001">
    <property type="protein sequence ID" value="EXG82285.1"/>
    <property type="molecule type" value="Genomic_DNA"/>
</dbReference>